<evidence type="ECO:0000313" key="2">
    <source>
        <dbReference type="EMBL" id="MBA9006253.1"/>
    </source>
</evidence>
<feature type="chain" id="PRO_5038423282" description="Secreted protein" evidence="1">
    <location>
        <begin position="25"/>
        <end position="163"/>
    </location>
</feature>
<keyword evidence="3" id="KW-1185">Reference proteome</keyword>
<protein>
    <recommendedName>
        <fullName evidence="4">Secreted protein</fullName>
    </recommendedName>
</protein>
<name>A0A7W3RAC8_9ACTN</name>
<feature type="signal peptide" evidence="1">
    <location>
        <begin position="1"/>
        <end position="24"/>
    </location>
</feature>
<dbReference type="AlphaFoldDB" id="A0A7W3RAC8"/>
<evidence type="ECO:0000256" key="1">
    <source>
        <dbReference type="SAM" id="SignalP"/>
    </source>
</evidence>
<evidence type="ECO:0008006" key="4">
    <source>
        <dbReference type="Google" id="ProtNLM"/>
    </source>
</evidence>
<evidence type="ECO:0000313" key="3">
    <source>
        <dbReference type="Proteomes" id="UP000539313"/>
    </source>
</evidence>
<dbReference type="EMBL" id="JACJII010000001">
    <property type="protein sequence ID" value="MBA9006253.1"/>
    <property type="molecule type" value="Genomic_DNA"/>
</dbReference>
<dbReference type="RefSeq" id="WP_182707212.1">
    <property type="nucleotide sequence ID" value="NZ_JACJII010000001.1"/>
</dbReference>
<proteinExistence type="predicted"/>
<keyword evidence="1" id="KW-0732">Signal</keyword>
<organism evidence="2 3">
    <name type="scientific">Thermomonospora cellulosilytica</name>
    <dbReference type="NCBI Taxonomy" id="1411118"/>
    <lineage>
        <taxon>Bacteria</taxon>
        <taxon>Bacillati</taxon>
        <taxon>Actinomycetota</taxon>
        <taxon>Actinomycetes</taxon>
        <taxon>Streptosporangiales</taxon>
        <taxon>Thermomonosporaceae</taxon>
        <taxon>Thermomonospora</taxon>
    </lineage>
</organism>
<dbReference type="Proteomes" id="UP000539313">
    <property type="component" value="Unassembled WGS sequence"/>
</dbReference>
<comment type="caution">
    <text evidence="2">The sequence shown here is derived from an EMBL/GenBank/DDBJ whole genome shotgun (WGS) entry which is preliminary data.</text>
</comment>
<gene>
    <name evidence="2" type="ORF">HNR21_005135</name>
</gene>
<sequence>MRKILTTIATGVMALGALGATAPAAQARADAYPCGPQWWHSGQQVYVQTCPDWSPNNSIPVYEYNDHTSRVVGYIYAPGDDWYVCDWTGTQLTAHGATNYWWALTVADNGAAGWVNEIYFRGGGDNEPDATLRLCPFYSARSADTADRVSGADALKAVTANAR</sequence>
<reference evidence="2 3" key="1">
    <citation type="submission" date="2020-08" db="EMBL/GenBank/DDBJ databases">
        <title>Sequencing the genomes of 1000 actinobacteria strains.</title>
        <authorList>
            <person name="Klenk H.-P."/>
        </authorList>
    </citation>
    <scope>NUCLEOTIDE SEQUENCE [LARGE SCALE GENOMIC DNA]</scope>
    <source>
        <strain evidence="2 3">DSM 45823</strain>
    </source>
</reference>
<accession>A0A7W3RAC8</accession>